<dbReference type="InterPro" id="IPR027417">
    <property type="entry name" value="P-loop_NTPase"/>
</dbReference>
<feature type="region of interest" description="Disordered" evidence="1">
    <location>
        <begin position="1670"/>
        <end position="1721"/>
    </location>
</feature>
<protein>
    <submittedName>
        <fullName evidence="3">DEAD/DEAH box helicase family protein</fullName>
    </submittedName>
</protein>
<keyword evidence="3" id="KW-0378">Hydrolase</keyword>
<dbReference type="Gene3D" id="3.40.50.300">
    <property type="entry name" value="P-loop containing nucleotide triphosphate hydrolases"/>
    <property type="match status" value="2"/>
</dbReference>
<dbReference type="InterPro" id="IPR014001">
    <property type="entry name" value="Helicase_ATP-bd"/>
</dbReference>
<evidence type="ECO:0000259" key="2">
    <source>
        <dbReference type="SMART" id="SM00487"/>
    </source>
</evidence>
<dbReference type="SMART" id="SM00487">
    <property type="entry name" value="DEXDc"/>
    <property type="match status" value="1"/>
</dbReference>
<dbReference type="RefSeq" id="WP_210652507.1">
    <property type="nucleotide sequence ID" value="NZ_JAGKQQ010000001.1"/>
</dbReference>
<dbReference type="Pfam" id="PF04851">
    <property type="entry name" value="ResIII"/>
    <property type="match status" value="1"/>
</dbReference>
<accession>A0ABS5BKZ7</accession>
<feature type="region of interest" description="Disordered" evidence="1">
    <location>
        <begin position="42"/>
        <end position="61"/>
    </location>
</feature>
<sequence length="1732" mass="190920">MPPKPKKKSGPSLFDYLDDEPPATFAERVGEKPPAATFAERVRPQPPAVPAQSIPPVDPVPEVVRGPPLSSGEKGKARDIITAIKTLHQVERRGTPATPEEREALARYPGVGPVALSIFPNPANGQYKDDSWRSLGEELKALLTPDEYASARRTTFNAFYTSPAVVDAMHAALTQLGVPDGGLVLEPGCGPGTFLRPGKRYIGVELDSISARIAKALHPSQDIRNEDFQQTKLPELDAVIGNVPFADLKLDHHGQKFALHDYFFAKSVDALKPGGVLALVTSHYTLDKQNASIREYLGDKADFLGAIRLPSDAFKREGTAVVTDIVFLRKRAPGESAHHADPQWLKTEPTEIDGRALPINHYFKTHPEMVLGTYSGKDSLYGEGYSVLSRGDLAEQLKAAVGRLPRKLQVSGQTLQVSGVTHQVAPSFVPPSPERHITEGSFFVHEGRIHQMVDGTAAPVVYGGGELWANGALVGRRMGSLIELRDNARRVLQSQNEGWPESARDDARRKLNAAYDIFKSAYGPINKTTISDTADGTSNRRMPNLVKFREDPDAMLVMALEEYDEQTGEAKKSPILLKDVVGKTPPVTHVATAEEGLLVSLDRTGGVDLLLIAKLYGKPEEKVVAELGDLIYLDPESKRWETADAYLSGNVRAKLSAAERAGAARNVDALKTVQPEDVLPGDIDANLGAPWVPVSDVQKFASELFHVAPSSISIAHMAKDAVWSVEGDYTAERSVAVTSDYGTSRASGLWLFELALNMKTPVIYDPVPGDPDKRMVNQEETLRAKEKQKQIKEQFRSWVFADPDRTERLVRTYNDAFNNLRPRQFDGSHLEFPGMSDGVKLRPHQIDAIWRGMSGGNTLLAHTVGAGKTMVQAATAMKLRQAGLAKKPLICVPNHMLEQFGREFLQLYPNAKILIASKEDFTKERRKVLTAKIASGEWDAIIVTHSSFERMGMSRDYQERFLREQIAEYDELLADRAAEKFSKSNRNMIKTIEKQKAAREAKLKDLLARDKKDDGLVFDELGVDHIMIDEAHYFKNMEVATKMDRVAGIQTGGSERAFDLYMKCRYLHDQQPGHGVTFATGTPISNSLVELYTMQRFLDPIGLKSRGIEHFDAWASTFGEVVEAMEISPDGKSLKPRARFSRFVNLPELQQMFRAFSDVQTAEMLNLPRPKLEGGKPHVVACSMSDEQVELQQKLVERYERIRNGGVDPREDNALAITTDGRKLALDARMLTAGGREFEGSKVNRMVENVVGIWRKTAVTKGTQMVFCDMGVNPTSWGYCPYDEIVEKLSAHGIPRDQIAVMGDADSDAKKQALFEKVRNGAVRVLIGSTSKMGTGTNVQKRLAAMHHLDAPWKPAEVEQRDGRILRQGNQNEEVAIYRYVTEGSFDAYMWQALETKAKFIGQIMTGESGLRKAEDVGGQELSYAEVKAIASGNPAVLTLAEADAELQRLGVLKRNHADEQYLARKNLRELPQTIDRTEKRLAALETDAKTLAGGDAGVLIVGGRSVTPQDPALAIALDRIPETVSYTRRFPIGKYRGLTFGIESHPVGGSDVYLEGQASQTGLLSSHGPRAVLNALGRVADSYGELIDRAKQDRDLAQRQVADYQARIGRVFTHAAYMEELTGLRDRLKVSLSGTPAEGESTSAELAERIKSLKAGHLVEAVPARVREKPKAERRRVERIIPAAEEAKPVEEPKPEETKPADDKPEGGPGTHGTVPAFAVRVKKLQQRSLF</sequence>
<keyword evidence="3" id="KW-0347">Helicase</keyword>
<keyword evidence="3" id="KW-0547">Nucleotide-binding</keyword>
<dbReference type="SUPFAM" id="SSF53335">
    <property type="entry name" value="S-adenosyl-L-methionine-dependent methyltransferases"/>
    <property type="match status" value="1"/>
</dbReference>
<gene>
    <name evidence="3" type="ORF">J8F10_03545</name>
</gene>
<keyword evidence="4" id="KW-1185">Reference proteome</keyword>
<dbReference type="Gene3D" id="3.40.50.150">
    <property type="entry name" value="Vaccinia Virus protein VP39"/>
    <property type="match status" value="1"/>
</dbReference>
<dbReference type="SUPFAM" id="SSF52540">
    <property type="entry name" value="P-loop containing nucleoside triphosphate hydrolases"/>
    <property type="match status" value="2"/>
</dbReference>
<dbReference type="InterPro" id="IPR006935">
    <property type="entry name" value="Helicase/UvrB_N"/>
</dbReference>
<proteinExistence type="predicted"/>
<comment type="caution">
    <text evidence="3">The sequence shown here is derived from an EMBL/GenBank/DDBJ whole genome shotgun (WGS) entry which is preliminary data.</text>
</comment>
<dbReference type="InterPro" id="IPR052933">
    <property type="entry name" value="DNA_Protect_Modify"/>
</dbReference>
<feature type="region of interest" description="Disordered" evidence="1">
    <location>
        <begin position="1"/>
        <end position="24"/>
    </location>
</feature>
<dbReference type="InterPro" id="IPR029063">
    <property type="entry name" value="SAM-dependent_MTases_sf"/>
</dbReference>
<dbReference type="PANTHER" id="PTHR41313">
    <property type="entry name" value="ADENINE-SPECIFIC METHYLTRANSFERASE"/>
    <property type="match status" value="1"/>
</dbReference>
<evidence type="ECO:0000313" key="3">
    <source>
        <dbReference type="EMBL" id="MBP3954371.1"/>
    </source>
</evidence>
<dbReference type="EMBL" id="JAGKQQ010000001">
    <property type="protein sequence ID" value="MBP3954371.1"/>
    <property type="molecule type" value="Genomic_DNA"/>
</dbReference>
<evidence type="ECO:0000313" key="4">
    <source>
        <dbReference type="Proteomes" id="UP000676565"/>
    </source>
</evidence>
<dbReference type="PANTHER" id="PTHR41313:SF1">
    <property type="entry name" value="DNA METHYLASE ADENINE-SPECIFIC DOMAIN-CONTAINING PROTEIN"/>
    <property type="match status" value="1"/>
</dbReference>
<dbReference type="CDD" id="cd02440">
    <property type="entry name" value="AdoMet_MTases"/>
    <property type="match status" value="1"/>
</dbReference>
<reference evidence="3 4" key="1">
    <citation type="submission" date="2021-04" db="EMBL/GenBank/DDBJ databases">
        <authorList>
            <person name="Ivanova A."/>
        </authorList>
    </citation>
    <scope>NUCLEOTIDE SEQUENCE [LARGE SCALE GENOMIC DNA]</scope>
    <source>
        <strain evidence="3 4">G18</strain>
    </source>
</reference>
<keyword evidence="3" id="KW-0067">ATP-binding</keyword>
<organism evidence="3 4">
    <name type="scientific">Gemmata palustris</name>
    <dbReference type="NCBI Taxonomy" id="2822762"/>
    <lineage>
        <taxon>Bacteria</taxon>
        <taxon>Pseudomonadati</taxon>
        <taxon>Planctomycetota</taxon>
        <taxon>Planctomycetia</taxon>
        <taxon>Gemmatales</taxon>
        <taxon>Gemmataceae</taxon>
        <taxon>Gemmata</taxon>
    </lineage>
</organism>
<name>A0ABS5BKZ7_9BACT</name>
<evidence type="ECO:0000256" key="1">
    <source>
        <dbReference type="SAM" id="MobiDB-lite"/>
    </source>
</evidence>
<dbReference type="GO" id="GO:0004386">
    <property type="term" value="F:helicase activity"/>
    <property type="evidence" value="ECO:0007669"/>
    <property type="project" value="UniProtKB-KW"/>
</dbReference>
<dbReference type="PRINTS" id="PR00507">
    <property type="entry name" value="N12N6MTFRASE"/>
</dbReference>
<dbReference type="Proteomes" id="UP000676565">
    <property type="component" value="Unassembled WGS sequence"/>
</dbReference>
<feature type="compositionally biased region" description="Basic and acidic residues" evidence="1">
    <location>
        <begin position="1670"/>
        <end position="1707"/>
    </location>
</feature>
<feature type="domain" description="Helicase ATP-binding" evidence="2">
    <location>
        <begin position="837"/>
        <end position="1111"/>
    </location>
</feature>